<sequence>MIINADDGNTSDHAESSHSESDSQTVTAQPFTSTAPFQFSDIWHDSFSDTTSTLRYAKPSSSSTSFALDQSVAPLI</sequence>
<feature type="compositionally biased region" description="Basic and acidic residues" evidence="1">
    <location>
        <begin position="10"/>
        <end position="21"/>
    </location>
</feature>
<dbReference type="AlphaFoldDB" id="A0A183F010"/>
<protein>
    <submittedName>
        <fullName evidence="2 4">Uncharacterized protein</fullName>
    </submittedName>
</protein>
<evidence type="ECO:0000313" key="3">
    <source>
        <dbReference type="Proteomes" id="UP000271098"/>
    </source>
</evidence>
<dbReference type="EMBL" id="UYRT01111834">
    <property type="protein sequence ID" value="VDN45715.1"/>
    <property type="molecule type" value="Genomic_DNA"/>
</dbReference>
<reference evidence="4" key="1">
    <citation type="submission" date="2016-06" db="UniProtKB">
        <authorList>
            <consortium name="WormBaseParasite"/>
        </authorList>
    </citation>
    <scope>IDENTIFICATION</scope>
</reference>
<evidence type="ECO:0000256" key="1">
    <source>
        <dbReference type="SAM" id="MobiDB-lite"/>
    </source>
</evidence>
<dbReference type="WBParaSite" id="GPUH_0002658101-mRNA-1">
    <property type="protein sequence ID" value="GPUH_0002658101-mRNA-1"/>
    <property type="gene ID" value="GPUH_0002658101"/>
</dbReference>
<gene>
    <name evidence="2" type="ORF">GPUH_LOCUS26551</name>
</gene>
<proteinExistence type="predicted"/>
<feature type="compositionally biased region" description="Polar residues" evidence="1">
    <location>
        <begin position="54"/>
        <end position="68"/>
    </location>
</feature>
<evidence type="ECO:0000313" key="4">
    <source>
        <dbReference type="WBParaSite" id="GPUH_0002658101-mRNA-1"/>
    </source>
</evidence>
<accession>A0A183F010</accession>
<feature type="region of interest" description="Disordered" evidence="1">
    <location>
        <begin position="54"/>
        <end position="76"/>
    </location>
</feature>
<keyword evidence="3" id="KW-1185">Reference proteome</keyword>
<evidence type="ECO:0000313" key="2">
    <source>
        <dbReference type="EMBL" id="VDN45715.1"/>
    </source>
</evidence>
<dbReference type="Proteomes" id="UP000271098">
    <property type="component" value="Unassembled WGS sequence"/>
</dbReference>
<feature type="region of interest" description="Disordered" evidence="1">
    <location>
        <begin position="1"/>
        <end position="30"/>
    </location>
</feature>
<organism evidence="4">
    <name type="scientific">Gongylonema pulchrum</name>
    <dbReference type="NCBI Taxonomy" id="637853"/>
    <lineage>
        <taxon>Eukaryota</taxon>
        <taxon>Metazoa</taxon>
        <taxon>Ecdysozoa</taxon>
        <taxon>Nematoda</taxon>
        <taxon>Chromadorea</taxon>
        <taxon>Rhabditida</taxon>
        <taxon>Spirurina</taxon>
        <taxon>Spiruromorpha</taxon>
        <taxon>Spiruroidea</taxon>
        <taxon>Gongylonematidae</taxon>
        <taxon>Gongylonema</taxon>
    </lineage>
</organism>
<reference evidence="2 3" key="2">
    <citation type="submission" date="2018-11" db="EMBL/GenBank/DDBJ databases">
        <authorList>
            <consortium name="Pathogen Informatics"/>
        </authorList>
    </citation>
    <scope>NUCLEOTIDE SEQUENCE [LARGE SCALE GENOMIC DNA]</scope>
</reference>
<name>A0A183F010_9BILA</name>